<feature type="region of interest" description="Disordered" evidence="2">
    <location>
        <begin position="1"/>
        <end position="22"/>
    </location>
</feature>
<organism evidence="4 5">
    <name type="scientific">Streptomyces pakalii</name>
    <dbReference type="NCBI Taxonomy" id="3036494"/>
    <lineage>
        <taxon>Bacteria</taxon>
        <taxon>Bacillati</taxon>
        <taxon>Actinomycetota</taxon>
        <taxon>Actinomycetes</taxon>
        <taxon>Kitasatosporales</taxon>
        <taxon>Streptomycetaceae</taxon>
        <taxon>Streptomyces</taxon>
    </lineage>
</organism>
<protein>
    <submittedName>
        <fullName evidence="4">LLM class flavin-dependent oxidoreductase</fullName>
        <ecNumber evidence="4">1.-.-.-</ecNumber>
    </submittedName>
</protein>
<dbReference type="InterPro" id="IPR050766">
    <property type="entry name" value="Bact_Lucif_Oxidored"/>
</dbReference>
<feature type="domain" description="Luciferase-like" evidence="3">
    <location>
        <begin position="36"/>
        <end position="362"/>
    </location>
</feature>
<sequence>MDDIRGDQTSGEASGRAADGDGIRGAAAGTATVPLSVLDLVTVGQGRTATQALRTSVEIAKLTESRGFHRFWVAEHHSMPGVASSSPAVILAHIAAHTERIRLGSGGVMLPNHAPLVIAEQFGTLEAMAPGRIDLGLGRAPGTDGATAAALRRTDRLNEGAMGSPLLERSRELGEDFPQQLMELIRFLDDDFPDGHPYARIHAVPGPVQATSPGGVQSAHRPPVWLLGSSGFSARLAGTLGLPFAFAHHFSAQNTIPALDLYRESFRPSAVLDAPYALIGVSALAADDEREARRQVLTGALSMVRLRTGRPGLIPSPEEAEAYDFSPMEREFVDGWLSNVIHGTADEVRTGLDDLAKRTGADELMITANAHGGDARLRSYGLIADAYGLPTVP</sequence>
<dbReference type="Gene3D" id="3.20.20.30">
    <property type="entry name" value="Luciferase-like domain"/>
    <property type="match status" value="1"/>
</dbReference>
<dbReference type="Pfam" id="PF00296">
    <property type="entry name" value="Bac_luciferase"/>
    <property type="match status" value="1"/>
</dbReference>
<comment type="caution">
    <text evidence="4">The sequence shown here is derived from an EMBL/GenBank/DDBJ whole genome shotgun (WGS) entry which is preliminary data.</text>
</comment>
<dbReference type="InterPro" id="IPR011251">
    <property type="entry name" value="Luciferase-like_dom"/>
</dbReference>
<evidence type="ECO:0000313" key="5">
    <source>
        <dbReference type="Proteomes" id="UP001237194"/>
    </source>
</evidence>
<keyword evidence="5" id="KW-1185">Reference proteome</keyword>
<dbReference type="EMBL" id="JARWAF010000010">
    <property type="protein sequence ID" value="MDJ1643165.1"/>
    <property type="molecule type" value="Genomic_DNA"/>
</dbReference>
<dbReference type="RefSeq" id="WP_283897432.1">
    <property type="nucleotide sequence ID" value="NZ_JARWAF010000010.1"/>
</dbReference>
<accession>A0ABT7DBH8</accession>
<evidence type="ECO:0000256" key="2">
    <source>
        <dbReference type="SAM" id="MobiDB-lite"/>
    </source>
</evidence>
<comment type="similarity">
    <text evidence="1">To bacterial alkanal monooxygenase alpha and beta chains.</text>
</comment>
<evidence type="ECO:0000259" key="3">
    <source>
        <dbReference type="Pfam" id="PF00296"/>
    </source>
</evidence>
<dbReference type="Proteomes" id="UP001237194">
    <property type="component" value="Unassembled WGS sequence"/>
</dbReference>
<name>A0ABT7DBH8_9ACTN</name>
<evidence type="ECO:0000256" key="1">
    <source>
        <dbReference type="ARBA" id="ARBA00007789"/>
    </source>
</evidence>
<dbReference type="InterPro" id="IPR019949">
    <property type="entry name" value="CmoO-like"/>
</dbReference>
<dbReference type="PANTHER" id="PTHR30137">
    <property type="entry name" value="LUCIFERASE-LIKE MONOOXYGENASE"/>
    <property type="match status" value="1"/>
</dbReference>
<dbReference type="EC" id="1.-.-.-" evidence="4"/>
<gene>
    <name evidence="4" type="ORF">P5W92_22540</name>
</gene>
<keyword evidence="4" id="KW-0560">Oxidoreductase</keyword>
<dbReference type="SUPFAM" id="SSF51679">
    <property type="entry name" value="Bacterial luciferase-like"/>
    <property type="match status" value="1"/>
</dbReference>
<dbReference type="GO" id="GO:0016491">
    <property type="term" value="F:oxidoreductase activity"/>
    <property type="evidence" value="ECO:0007669"/>
    <property type="project" value="UniProtKB-KW"/>
</dbReference>
<dbReference type="PANTHER" id="PTHR30137:SF6">
    <property type="entry name" value="LUCIFERASE-LIKE MONOOXYGENASE"/>
    <property type="match status" value="1"/>
</dbReference>
<dbReference type="NCBIfam" id="TIGR03558">
    <property type="entry name" value="oxido_grp_1"/>
    <property type="match status" value="1"/>
</dbReference>
<proteinExistence type="predicted"/>
<dbReference type="InterPro" id="IPR036661">
    <property type="entry name" value="Luciferase-like_sf"/>
</dbReference>
<evidence type="ECO:0000313" key="4">
    <source>
        <dbReference type="EMBL" id="MDJ1643165.1"/>
    </source>
</evidence>
<reference evidence="4 5" key="1">
    <citation type="submission" date="2023-04" db="EMBL/GenBank/DDBJ databases">
        <title>A novel species of the genus Streptomyces: Streptomyces pakalii sp. nov. isolated from a Mexican soil jungle.</title>
        <authorList>
            <person name="Chavez-Hernandez M.A."/>
            <person name="Ortiz-Alvarez J."/>
            <person name="Villa-Tanaca L."/>
            <person name="Hernandez-Rodriguez C."/>
        </authorList>
    </citation>
    <scope>NUCLEOTIDE SEQUENCE [LARGE SCALE GENOMIC DNA]</scope>
    <source>
        <strain evidence="4 5">ENCB-J15</strain>
    </source>
</reference>